<evidence type="ECO:0000256" key="7">
    <source>
        <dbReference type="SAM" id="Coils"/>
    </source>
</evidence>
<gene>
    <name evidence="6 8" type="primary">xseB</name>
    <name evidence="8" type="ordered locus">BMS_3350</name>
</gene>
<evidence type="ECO:0000256" key="2">
    <source>
        <dbReference type="ARBA" id="ARBA00022490"/>
    </source>
</evidence>
<dbReference type="GO" id="GO:0006308">
    <property type="term" value="P:DNA catabolic process"/>
    <property type="evidence" value="ECO:0007669"/>
    <property type="project" value="UniProtKB-UniRule"/>
</dbReference>
<sequence>MSKGKQSFEESLNELEKLVQGLEDGDLSLDESLKKFEEGTKLYKFCKDELTKAEKKITKLSDSLKEVALEE</sequence>
<proteinExistence type="inferred from homology"/>
<dbReference type="GO" id="GO:0008855">
    <property type="term" value="F:exodeoxyribonuclease VII activity"/>
    <property type="evidence" value="ECO:0007669"/>
    <property type="project" value="UniProtKB-UniRule"/>
</dbReference>
<comment type="subunit">
    <text evidence="6">Heterooligomer composed of large and small subunits.</text>
</comment>
<keyword evidence="5 6" id="KW-0269">Exonuclease</keyword>
<dbReference type="eggNOG" id="COG1722">
    <property type="taxonomic scope" value="Bacteria"/>
</dbReference>
<keyword evidence="9" id="KW-1185">Reference proteome</keyword>
<accession>E1X123</accession>
<dbReference type="Gene3D" id="1.10.287.1040">
    <property type="entry name" value="Exonuclease VII, small subunit"/>
    <property type="match status" value="1"/>
</dbReference>
<dbReference type="PANTHER" id="PTHR34137:SF1">
    <property type="entry name" value="EXODEOXYRIBONUCLEASE 7 SMALL SUBUNIT"/>
    <property type="match status" value="1"/>
</dbReference>
<evidence type="ECO:0000256" key="4">
    <source>
        <dbReference type="ARBA" id="ARBA00022801"/>
    </source>
</evidence>
<dbReference type="STRING" id="862908.BMS_3350"/>
<feature type="coiled-coil region" evidence="7">
    <location>
        <begin position="5"/>
        <end position="70"/>
    </location>
</feature>
<keyword evidence="7" id="KW-0175">Coiled coil</keyword>
<evidence type="ECO:0000313" key="8">
    <source>
        <dbReference type="EMBL" id="CBW28093.1"/>
    </source>
</evidence>
<evidence type="ECO:0000313" key="9">
    <source>
        <dbReference type="Proteomes" id="UP000008963"/>
    </source>
</evidence>
<organism evidence="8 9">
    <name type="scientific">Halobacteriovorax marinus (strain ATCC BAA-682 / DSM 15412 / SJ)</name>
    <name type="common">Bacteriovorax marinus</name>
    <dbReference type="NCBI Taxonomy" id="862908"/>
    <lineage>
        <taxon>Bacteria</taxon>
        <taxon>Pseudomonadati</taxon>
        <taxon>Bdellovibrionota</taxon>
        <taxon>Bacteriovoracia</taxon>
        <taxon>Bacteriovoracales</taxon>
        <taxon>Halobacteriovoraceae</taxon>
        <taxon>Halobacteriovorax</taxon>
    </lineage>
</organism>
<dbReference type="PANTHER" id="PTHR34137">
    <property type="entry name" value="EXODEOXYRIBONUCLEASE 7 SMALL SUBUNIT"/>
    <property type="match status" value="1"/>
</dbReference>
<keyword evidence="3 6" id="KW-0540">Nuclease</keyword>
<protein>
    <recommendedName>
        <fullName evidence="6">Exodeoxyribonuclease 7 small subunit</fullName>
        <ecNumber evidence="6">3.1.11.6</ecNumber>
    </recommendedName>
    <alternativeName>
        <fullName evidence="6">Exodeoxyribonuclease VII small subunit</fullName>
        <shortName evidence="6">Exonuclease VII small subunit</shortName>
    </alternativeName>
</protein>
<evidence type="ECO:0000256" key="3">
    <source>
        <dbReference type="ARBA" id="ARBA00022722"/>
    </source>
</evidence>
<dbReference type="EMBL" id="FQ312005">
    <property type="protein sequence ID" value="CBW28093.1"/>
    <property type="molecule type" value="Genomic_DNA"/>
</dbReference>
<dbReference type="PATRIC" id="fig|862908.3.peg.3203"/>
<dbReference type="KEGG" id="bmx:BMS_3350"/>
<dbReference type="NCBIfam" id="TIGR01280">
    <property type="entry name" value="xseB"/>
    <property type="match status" value="1"/>
</dbReference>
<dbReference type="GO" id="GO:0005829">
    <property type="term" value="C:cytosol"/>
    <property type="evidence" value="ECO:0007669"/>
    <property type="project" value="TreeGrafter"/>
</dbReference>
<dbReference type="AlphaFoldDB" id="E1X123"/>
<comment type="catalytic activity">
    <reaction evidence="6">
        <text>Exonucleolytic cleavage in either 5'- to 3'- or 3'- to 5'-direction to yield nucleoside 5'-phosphates.</text>
        <dbReference type="EC" id="3.1.11.6"/>
    </reaction>
</comment>
<keyword evidence="4 6" id="KW-0378">Hydrolase</keyword>
<dbReference type="GO" id="GO:0009318">
    <property type="term" value="C:exodeoxyribonuclease VII complex"/>
    <property type="evidence" value="ECO:0007669"/>
    <property type="project" value="UniProtKB-UniRule"/>
</dbReference>
<dbReference type="EC" id="3.1.11.6" evidence="6"/>
<comment type="similarity">
    <text evidence="1 6">Belongs to the XseB family.</text>
</comment>
<dbReference type="PIRSF" id="PIRSF006488">
    <property type="entry name" value="Exonuc_VII_S"/>
    <property type="match status" value="1"/>
</dbReference>
<reference evidence="9" key="1">
    <citation type="journal article" date="2013" name="ISME J.">
        <title>A small predatory core genome in the divergent marine Bacteriovorax marinus SJ and the terrestrial Bdellovibrio bacteriovorus.</title>
        <authorList>
            <person name="Crossman L.C."/>
            <person name="Chen H."/>
            <person name="Cerdeno-Tarraga A.M."/>
            <person name="Brooks K."/>
            <person name="Quail M.A."/>
            <person name="Pineiro S.A."/>
            <person name="Hobley L."/>
            <person name="Sockett R.E."/>
            <person name="Bentley S.D."/>
            <person name="Parkhill J."/>
            <person name="Williams H.N."/>
            <person name="Stine O.C."/>
        </authorList>
    </citation>
    <scope>NUCLEOTIDE SEQUENCE [LARGE SCALE GENOMIC DNA]</scope>
    <source>
        <strain evidence="9">ATCC BAA-682 / DSM 15412 / SJ</strain>
    </source>
</reference>
<dbReference type="HOGENOM" id="CLU_145918_3_2_7"/>
<dbReference type="NCBIfam" id="NF002140">
    <property type="entry name" value="PRK00977.1-4"/>
    <property type="match status" value="1"/>
</dbReference>
<evidence type="ECO:0000256" key="5">
    <source>
        <dbReference type="ARBA" id="ARBA00022839"/>
    </source>
</evidence>
<dbReference type="InterPro" id="IPR003761">
    <property type="entry name" value="Exonuc_VII_S"/>
</dbReference>
<dbReference type="OrthoDB" id="5298554at2"/>
<comment type="subcellular location">
    <subcellularLocation>
        <location evidence="6">Cytoplasm</location>
    </subcellularLocation>
</comment>
<name>E1X123_HALMS</name>
<dbReference type="SUPFAM" id="SSF116842">
    <property type="entry name" value="XseB-like"/>
    <property type="match status" value="1"/>
</dbReference>
<dbReference type="HAMAP" id="MF_00337">
    <property type="entry name" value="Exonuc_7_S"/>
    <property type="match status" value="1"/>
</dbReference>
<dbReference type="InterPro" id="IPR037004">
    <property type="entry name" value="Exonuc_VII_ssu_sf"/>
</dbReference>
<comment type="function">
    <text evidence="6">Bidirectionally degrades single-stranded DNA into large acid-insoluble oligonucleotides, which are then degraded further into small acid-soluble oligonucleotides.</text>
</comment>
<dbReference type="RefSeq" id="WP_014245862.1">
    <property type="nucleotide sequence ID" value="NC_016620.1"/>
</dbReference>
<evidence type="ECO:0000256" key="6">
    <source>
        <dbReference type="HAMAP-Rule" id="MF_00337"/>
    </source>
</evidence>
<keyword evidence="2 6" id="KW-0963">Cytoplasm</keyword>
<dbReference type="Proteomes" id="UP000008963">
    <property type="component" value="Chromosome"/>
</dbReference>
<dbReference type="Pfam" id="PF02609">
    <property type="entry name" value="Exonuc_VII_S"/>
    <property type="match status" value="1"/>
</dbReference>
<evidence type="ECO:0000256" key="1">
    <source>
        <dbReference type="ARBA" id="ARBA00009998"/>
    </source>
</evidence>